<dbReference type="EMBL" id="MU006063">
    <property type="protein sequence ID" value="KAF2857144.1"/>
    <property type="molecule type" value="Genomic_DNA"/>
</dbReference>
<proteinExistence type="predicted"/>
<gene>
    <name evidence="1" type="ORF">K470DRAFT_261075</name>
</gene>
<keyword evidence="2" id="KW-1185">Reference proteome</keyword>
<sequence length="71" mass="7806">MRPLGPSKRENIIAGMKSGKPVRKIAKDSGCNKGNVERVHKELKDKGANVVDSNAGRPAKCCEYAVYYAHY</sequence>
<organism evidence="1 2">
    <name type="scientific">Piedraia hortae CBS 480.64</name>
    <dbReference type="NCBI Taxonomy" id="1314780"/>
    <lineage>
        <taxon>Eukaryota</taxon>
        <taxon>Fungi</taxon>
        <taxon>Dikarya</taxon>
        <taxon>Ascomycota</taxon>
        <taxon>Pezizomycotina</taxon>
        <taxon>Dothideomycetes</taxon>
        <taxon>Dothideomycetidae</taxon>
        <taxon>Capnodiales</taxon>
        <taxon>Piedraiaceae</taxon>
        <taxon>Piedraia</taxon>
    </lineage>
</organism>
<name>A0A6A7BP91_9PEZI</name>
<reference evidence="1" key="1">
    <citation type="journal article" date="2020" name="Stud. Mycol.">
        <title>101 Dothideomycetes genomes: a test case for predicting lifestyles and emergence of pathogens.</title>
        <authorList>
            <person name="Haridas S."/>
            <person name="Albert R."/>
            <person name="Binder M."/>
            <person name="Bloem J."/>
            <person name="Labutti K."/>
            <person name="Salamov A."/>
            <person name="Andreopoulos B."/>
            <person name="Baker S."/>
            <person name="Barry K."/>
            <person name="Bills G."/>
            <person name="Bluhm B."/>
            <person name="Cannon C."/>
            <person name="Castanera R."/>
            <person name="Culley D."/>
            <person name="Daum C."/>
            <person name="Ezra D."/>
            <person name="Gonzalez J."/>
            <person name="Henrissat B."/>
            <person name="Kuo A."/>
            <person name="Liang C."/>
            <person name="Lipzen A."/>
            <person name="Lutzoni F."/>
            <person name="Magnuson J."/>
            <person name="Mondo S."/>
            <person name="Nolan M."/>
            <person name="Ohm R."/>
            <person name="Pangilinan J."/>
            <person name="Park H.-J."/>
            <person name="Ramirez L."/>
            <person name="Alfaro M."/>
            <person name="Sun H."/>
            <person name="Tritt A."/>
            <person name="Yoshinaga Y."/>
            <person name="Zwiers L.-H."/>
            <person name="Turgeon B."/>
            <person name="Goodwin S."/>
            <person name="Spatafora J."/>
            <person name="Crous P."/>
            <person name="Grigoriev I."/>
        </authorList>
    </citation>
    <scope>NUCLEOTIDE SEQUENCE</scope>
    <source>
        <strain evidence="1">CBS 480.64</strain>
    </source>
</reference>
<protein>
    <submittedName>
        <fullName evidence="1">Uncharacterized protein</fullName>
    </submittedName>
</protein>
<evidence type="ECO:0000313" key="1">
    <source>
        <dbReference type="EMBL" id="KAF2857144.1"/>
    </source>
</evidence>
<evidence type="ECO:0000313" key="2">
    <source>
        <dbReference type="Proteomes" id="UP000799421"/>
    </source>
</evidence>
<accession>A0A6A7BP91</accession>
<dbReference type="AlphaFoldDB" id="A0A6A7BP91"/>
<dbReference type="Proteomes" id="UP000799421">
    <property type="component" value="Unassembled WGS sequence"/>
</dbReference>